<feature type="transmembrane region" description="Helical" evidence="1">
    <location>
        <begin position="32"/>
        <end position="50"/>
    </location>
</feature>
<proteinExistence type="predicted"/>
<feature type="transmembrane region" description="Helical" evidence="1">
    <location>
        <begin position="56"/>
        <end position="74"/>
    </location>
</feature>
<evidence type="ECO:0000256" key="1">
    <source>
        <dbReference type="SAM" id="Phobius"/>
    </source>
</evidence>
<accession>A0AAQ3Y7E4</accession>
<organism evidence="2 3">
    <name type="scientific">Candidatus Enterococcus palustris</name>
    <dbReference type="NCBI Taxonomy" id="1834189"/>
    <lineage>
        <taxon>Bacteria</taxon>
        <taxon>Bacillati</taxon>
        <taxon>Bacillota</taxon>
        <taxon>Bacilli</taxon>
        <taxon>Lactobacillales</taxon>
        <taxon>Enterococcaceae</taxon>
        <taxon>Enterococcus</taxon>
    </lineage>
</organism>
<feature type="transmembrane region" description="Helical" evidence="1">
    <location>
        <begin position="95"/>
        <end position="115"/>
    </location>
</feature>
<feature type="transmembrane region" description="Helical" evidence="1">
    <location>
        <begin position="121"/>
        <end position="140"/>
    </location>
</feature>
<keyword evidence="1" id="KW-0812">Transmembrane</keyword>
<evidence type="ECO:0000313" key="2">
    <source>
        <dbReference type="EMBL" id="WYK00939.1"/>
    </source>
</evidence>
<sequence length="154" mass="17768">MYEENMEQKLNCIQQKSFWEYYSILNRKWRTILLPVLVIVLDLIMTLFGSPFPKSSLLLVQVLVVIVAETFVIYMEYRFYKDVFITKVKKYNGTLFFIIAVGLTTMLWLSMIVPVMSKGELISWAIGGVIFSLIMVGIVLPSMNGFARKYAVQA</sequence>
<evidence type="ECO:0000313" key="3">
    <source>
        <dbReference type="Proteomes" id="UP000194948"/>
    </source>
</evidence>
<name>A0AAQ3Y7E4_9ENTE</name>
<dbReference type="EMBL" id="CP147244">
    <property type="protein sequence ID" value="WYK00939.1"/>
    <property type="molecule type" value="Genomic_DNA"/>
</dbReference>
<reference evidence="2" key="2">
    <citation type="submission" date="2024-03" db="EMBL/GenBank/DDBJ databases">
        <title>The Genome Sequence of Enterococcus sp. DIV0205d.</title>
        <authorList>
            <consortium name="The Broad Institute Genomics Platform"/>
            <consortium name="The Broad Institute Microbial Omics Core"/>
            <consortium name="The Broad Institute Genomic Center for Infectious Diseases"/>
            <person name="Earl A."/>
            <person name="Manson A."/>
            <person name="Gilmore M."/>
            <person name="Schwartman J."/>
            <person name="Shea T."/>
            <person name="Abouelleil A."/>
            <person name="Cao P."/>
            <person name="Chapman S."/>
            <person name="Cusick C."/>
            <person name="Young S."/>
            <person name="Neafsey D."/>
            <person name="Nusbaum C."/>
            <person name="Birren B."/>
        </authorList>
    </citation>
    <scope>NUCLEOTIDE SEQUENCE</scope>
    <source>
        <strain evidence="2">7F3_DIV0205</strain>
    </source>
</reference>
<gene>
    <name evidence="2" type="ORF">A5821_002065</name>
</gene>
<protein>
    <submittedName>
        <fullName evidence="2">Uncharacterized protein</fullName>
    </submittedName>
</protein>
<dbReference type="AlphaFoldDB" id="A0AAQ3Y7E4"/>
<keyword evidence="3" id="KW-1185">Reference proteome</keyword>
<keyword evidence="1" id="KW-0472">Membrane</keyword>
<reference evidence="2" key="1">
    <citation type="submission" date="2017-05" db="EMBL/GenBank/DDBJ databases">
        <authorList>
            <consortium name="The Broad Institute Genomics Platform"/>
            <consortium name="The Broad Institute Genomic Center for Infectious Diseases"/>
            <person name="Earl A."/>
            <person name="Manson A."/>
            <person name="Schwartman J."/>
            <person name="Gilmore M."/>
            <person name="Abouelleil A."/>
            <person name="Cao P."/>
            <person name="Chapman S."/>
            <person name="Cusick C."/>
            <person name="Shea T."/>
            <person name="Young S."/>
            <person name="Neafsey D."/>
            <person name="Nusbaum C."/>
            <person name="Birren B."/>
        </authorList>
    </citation>
    <scope>NUCLEOTIDE SEQUENCE</scope>
    <source>
        <strain evidence="2">7F3_DIV0205</strain>
    </source>
</reference>
<dbReference type="RefSeq" id="WP_086314490.1">
    <property type="nucleotide sequence ID" value="NZ_CP147244.1"/>
</dbReference>
<keyword evidence="1" id="KW-1133">Transmembrane helix</keyword>
<dbReference type="Proteomes" id="UP000194948">
    <property type="component" value="Chromosome"/>
</dbReference>